<dbReference type="AlphaFoldDB" id="A0A0L7K2B7"/>
<comment type="caution">
    <text evidence="1">The sequence shown here is derived from an EMBL/GenBank/DDBJ whole genome shotgun (WGS) entry which is preliminary data.</text>
</comment>
<name>A0A0L7K2B7_OPEBR</name>
<accession>A0A0L7K2B7</accession>
<sequence>MSSQFGARHCFFLSTIRRLRQRIRRRPVESYLLTEDYIAANPSIIEYARSLFEVCQITAEDRICRPCLQRANRFVILHRRTQEQEESAQQVELAPSSGSSSVGLLSPDPLREAVLDIPEEVPQDNEEVPQEQAMPQLLNVPLIPVPGFKRIAFSSTCCIVADCDHRQTLHRIHLMIRVKILSQHGIYIPRGTRVCGEHLRVEPVWGNMVTHCRPTHDTFNSAQIADMMKMLQKMNLQYLNFEKINTFIFPCYVGHRKDIFINILEASPSMFETFKKPKTALATVMCKLHTGDSNQRLASVFRMTPQYFCRIMKRARKCLMSDFVPKHLGPDGYITEAFGPHAATKPDASIMADKRD</sequence>
<evidence type="ECO:0000313" key="2">
    <source>
        <dbReference type="Proteomes" id="UP000037510"/>
    </source>
</evidence>
<gene>
    <name evidence="1" type="ORF">OBRU01_26723</name>
</gene>
<protein>
    <submittedName>
        <fullName evidence="1">Vacuolar protein sorting-associated protein 13C</fullName>
    </submittedName>
</protein>
<dbReference type="EMBL" id="JTDY01014826">
    <property type="protein sequence ID" value="KOB51990.1"/>
    <property type="molecule type" value="Genomic_DNA"/>
</dbReference>
<organism evidence="1 2">
    <name type="scientific">Operophtera brumata</name>
    <name type="common">Winter moth</name>
    <name type="synonym">Phalaena brumata</name>
    <dbReference type="NCBI Taxonomy" id="104452"/>
    <lineage>
        <taxon>Eukaryota</taxon>
        <taxon>Metazoa</taxon>
        <taxon>Ecdysozoa</taxon>
        <taxon>Arthropoda</taxon>
        <taxon>Hexapoda</taxon>
        <taxon>Insecta</taxon>
        <taxon>Pterygota</taxon>
        <taxon>Neoptera</taxon>
        <taxon>Endopterygota</taxon>
        <taxon>Lepidoptera</taxon>
        <taxon>Glossata</taxon>
        <taxon>Ditrysia</taxon>
        <taxon>Geometroidea</taxon>
        <taxon>Geometridae</taxon>
        <taxon>Larentiinae</taxon>
        <taxon>Operophtera</taxon>
    </lineage>
</organism>
<reference evidence="1 2" key="1">
    <citation type="journal article" date="2015" name="Genome Biol. Evol.">
        <title>The genome of winter moth (Operophtera brumata) provides a genomic perspective on sexual dimorphism and phenology.</title>
        <authorList>
            <person name="Derks M.F."/>
            <person name="Smit S."/>
            <person name="Salis L."/>
            <person name="Schijlen E."/>
            <person name="Bossers A."/>
            <person name="Mateman C."/>
            <person name="Pijl A.S."/>
            <person name="de Ridder D."/>
            <person name="Groenen M.A."/>
            <person name="Visser M.E."/>
            <person name="Megens H.J."/>
        </authorList>
    </citation>
    <scope>NUCLEOTIDE SEQUENCE [LARGE SCALE GENOMIC DNA]</scope>
    <source>
        <strain evidence="1">WM2013NL</strain>
        <tissue evidence="1">Head and thorax</tissue>
    </source>
</reference>
<proteinExistence type="predicted"/>
<keyword evidence="2" id="KW-1185">Reference proteome</keyword>
<evidence type="ECO:0000313" key="1">
    <source>
        <dbReference type="EMBL" id="KOB51990.1"/>
    </source>
</evidence>
<dbReference type="Proteomes" id="UP000037510">
    <property type="component" value="Unassembled WGS sequence"/>
</dbReference>